<protein>
    <submittedName>
        <fullName evidence="3">Universal stress protein</fullName>
    </submittedName>
</protein>
<dbReference type="GeneID" id="79313968"/>
<dbReference type="SUPFAM" id="SSF52402">
    <property type="entry name" value="Adenine nucleotide alpha hydrolases-like"/>
    <property type="match status" value="2"/>
</dbReference>
<dbReference type="InterPro" id="IPR014729">
    <property type="entry name" value="Rossmann-like_a/b/a_fold"/>
</dbReference>
<gene>
    <name evidence="3" type="ORF">ACFQPE_05820</name>
</gene>
<name>A0ABD6A8K0_9EURY</name>
<evidence type="ECO:0000313" key="4">
    <source>
        <dbReference type="Proteomes" id="UP001596547"/>
    </source>
</evidence>
<evidence type="ECO:0000256" key="1">
    <source>
        <dbReference type="ARBA" id="ARBA00008791"/>
    </source>
</evidence>
<dbReference type="Pfam" id="PF00582">
    <property type="entry name" value="Usp"/>
    <property type="match status" value="2"/>
</dbReference>
<feature type="domain" description="UspA" evidence="2">
    <location>
        <begin position="144"/>
        <end position="280"/>
    </location>
</feature>
<accession>A0ABD6A8K0</accession>
<evidence type="ECO:0000259" key="2">
    <source>
        <dbReference type="Pfam" id="PF00582"/>
    </source>
</evidence>
<dbReference type="EMBL" id="JBHTBF010000002">
    <property type="protein sequence ID" value="MFC7316314.1"/>
    <property type="molecule type" value="Genomic_DNA"/>
</dbReference>
<comment type="caution">
    <text evidence="3">The sequence shown here is derived from an EMBL/GenBank/DDBJ whole genome shotgun (WGS) entry which is preliminary data.</text>
</comment>
<dbReference type="PRINTS" id="PR01438">
    <property type="entry name" value="UNVRSLSTRESS"/>
</dbReference>
<evidence type="ECO:0000313" key="3">
    <source>
        <dbReference type="EMBL" id="MFC7316314.1"/>
    </source>
</evidence>
<feature type="domain" description="UspA" evidence="2">
    <location>
        <begin position="1"/>
        <end position="134"/>
    </location>
</feature>
<sequence length="285" mass="29988">MFERVLFPTDGSSGAAVAMDHAIAVADRFDSTLVVLSVVDARSLDLGLGEGELRDRAEDVVASVVERAVDEGVTAAGEVDVGIPDRRIREYAAANGVDLVVMGTYGNTGVRRYLLGSVTEKTVRLSDVPVLTVRSDDADPHVPYDRILVPTDGSERAAAAAEWASALARAYDATVHVLAAADTSAVGFDVRSELLLETVETSAEEAVADLAATLRDDGVTVETAVERGPPHGAILDAVDENDIDLVVMGTRGRSGLDRYLLGSVTEKTVRTCPVPVLTVRTAGSE</sequence>
<dbReference type="PANTHER" id="PTHR46268:SF6">
    <property type="entry name" value="UNIVERSAL STRESS PROTEIN UP12"/>
    <property type="match status" value="1"/>
</dbReference>
<dbReference type="PANTHER" id="PTHR46268">
    <property type="entry name" value="STRESS RESPONSE PROTEIN NHAX"/>
    <property type="match status" value="1"/>
</dbReference>
<dbReference type="CDD" id="cd00293">
    <property type="entry name" value="USP-like"/>
    <property type="match status" value="2"/>
</dbReference>
<dbReference type="Gene3D" id="3.40.50.620">
    <property type="entry name" value="HUPs"/>
    <property type="match status" value="2"/>
</dbReference>
<dbReference type="AlphaFoldDB" id="A0ABD6A8K0"/>
<organism evidence="3 4">
    <name type="scientific">Halomarina halobia</name>
    <dbReference type="NCBI Taxonomy" id="3033386"/>
    <lineage>
        <taxon>Archaea</taxon>
        <taxon>Methanobacteriati</taxon>
        <taxon>Methanobacteriota</taxon>
        <taxon>Stenosarchaea group</taxon>
        <taxon>Halobacteria</taxon>
        <taxon>Halobacteriales</taxon>
        <taxon>Natronomonadaceae</taxon>
        <taxon>Halomarina</taxon>
    </lineage>
</organism>
<keyword evidence="4" id="KW-1185">Reference proteome</keyword>
<proteinExistence type="inferred from homology"/>
<dbReference type="InterPro" id="IPR006015">
    <property type="entry name" value="Universal_stress_UspA"/>
</dbReference>
<dbReference type="InterPro" id="IPR006016">
    <property type="entry name" value="UspA"/>
</dbReference>
<reference evidence="3 4" key="1">
    <citation type="journal article" date="2019" name="Int. J. Syst. Evol. Microbiol.">
        <title>The Global Catalogue of Microorganisms (GCM) 10K type strain sequencing project: providing services to taxonomists for standard genome sequencing and annotation.</title>
        <authorList>
            <consortium name="The Broad Institute Genomics Platform"/>
            <consortium name="The Broad Institute Genome Sequencing Center for Infectious Disease"/>
            <person name="Wu L."/>
            <person name="Ma J."/>
        </authorList>
    </citation>
    <scope>NUCLEOTIDE SEQUENCE [LARGE SCALE GENOMIC DNA]</scope>
    <source>
        <strain evidence="3 4">PSR21</strain>
    </source>
</reference>
<dbReference type="RefSeq" id="WP_276304427.1">
    <property type="nucleotide sequence ID" value="NZ_CP119992.1"/>
</dbReference>
<dbReference type="Proteomes" id="UP001596547">
    <property type="component" value="Unassembled WGS sequence"/>
</dbReference>
<comment type="similarity">
    <text evidence="1">Belongs to the universal stress protein A family.</text>
</comment>